<comment type="catalytic activity">
    <reaction evidence="6">
        <text>L-quinate + NAD(+) = 3-dehydroquinate + NADH + H(+)</text>
        <dbReference type="Rhea" id="RHEA:22364"/>
        <dbReference type="ChEBI" id="CHEBI:15378"/>
        <dbReference type="ChEBI" id="CHEBI:29751"/>
        <dbReference type="ChEBI" id="CHEBI:32364"/>
        <dbReference type="ChEBI" id="CHEBI:57540"/>
        <dbReference type="ChEBI" id="CHEBI:57945"/>
        <dbReference type="EC" id="1.1.1.24"/>
    </reaction>
</comment>
<feature type="domain" description="SDH C-terminal" evidence="11">
    <location>
        <begin position="258"/>
        <end position="287"/>
    </location>
</feature>
<dbReference type="Gene3D" id="3.40.50.720">
    <property type="entry name" value="NAD(P)-binding Rossmann-like Domain"/>
    <property type="match status" value="1"/>
</dbReference>
<dbReference type="CDD" id="cd01065">
    <property type="entry name" value="NAD_bind_Shikimate_DH"/>
    <property type="match status" value="1"/>
</dbReference>
<feature type="binding site" evidence="9">
    <location>
        <begin position="21"/>
        <end position="23"/>
    </location>
    <ligand>
        <name>shikimate</name>
        <dbReference type="ChEBI" id="CHEBI:36208"/>
    </ligand>
</feature>
<dbReference type="InterPro" id="IPR041121">
    <property type="entry name" value="SDH_C"/>
</dbReference>
<dbReference type="GO" id="GO:0050661">
    <property type="term" value="F:NADP binding"/>
    <property type="evidence" value="ECO:0007669"/>
    <property type="project" value="InterPro"/>
</dbReference>
<dbReference type="Proteomes" id="UP000051445">
    <property type="component" value="Unassembled WGS sequence"/>
</dbReference>
<evidence type="ECO:0000256" key="9">
    <source>
        <dbReference type="HAMAP-Rule" id="MF_00222"/>
    </source>
</evidence>
<keyword evidence="2 9" id="KW-0028">Amino-acid biosynthesis</keyword>
<comment type="catalytic activity">
    <reaction evidence="9">
        <text>shikimate + NADP(+) = 3-dehydroshikimate + NADPH + H(+)</text>
        <dbReference type="Rhea" id="RHEA:17737"/>
        <dbReference type="ChEBI" id="CHEBI:15378"/>
        <dbReference type="ChEBI" id="CHEBI:16630"/>
        <dbReference type="ChEBI" id="CHEBI:36208"/>
        <dbReference type="ChEBI" id="CHEBI:57783"/>
        <dbReference type="ChEBI" id="CHEBI:58349"/>
        <dbReference type="EC" id="1.1.1.25"/>
    </reaction>
</comment>
<dbReference type="InterPro" id="IPR046346">
    <property type="entry name" value="Aminoacid_DH-like_N_sf"/>
</dbReference>
<evidence type="ECO:0000256" key="2">
    <source>
        <dbReference type="ARBA" id="ARBA00022605"/>
    </source>
</evidence>
<dbReference type="GO" id="GO:0030266">
    <property type="term" value="F:quinate 3-dehydrogenase (NAD+) activity"/>
    <property type="evidence" value="ECO:0007669"/>
    <property type="project" value="UniProtKB-EC"/>
</dbReference>
<comment type="caution">
    <text evidence="12">The sequence shown here is derived from an EMBL/GenBank/DDBJ whole genome shotgun (WGS) entry which is preliminary data.</text>
</comment>
<comment type="subunit">
    <text evidence="9">Homodimer.</text>
</comment>
<dbReference type="InterPro" id="IPR036291">
    <property type="entry name" value="NAD(P)-bd_dom_sf"/>
</dbReference>
<feature type="active site" description="Proton acceptor" evidence="9">
    <location>
        <position position="72"/>
    </location>
</feature>
<keyword evidence="5 9" id="KW-0057">Aromatic amino acid biosynthesis</keyword>
<dbReference type="AlphaFoldDB" id="A0A0R1P0Z3"/>
<comment type="similarity">
    <text evidence="9">Belongs to the shikimate dehydrogenase family.</text>
</comment>
<dbReference type="HAMAP" id="MF_00222">
    <property type="entry name" value="Shikimate_DH_AroE"/>
    <property type="match status" value="1"/>
</dbReference>
<dbReference type="InterPro" id="IPR022893">
    <property type="entry name" value="Shikimate_DH_fam"/>
</dbReference>
<dbReference type="Pfam" id="PF08501">
    <property type="entry name" value="Shikimate_dh_N"/>
    <property type="match status" value="1"/>
</dbReference>
<proteinExistence type="inferred from homology"/>
<dbReference type="PANTHER" id="PTHR21089">
    <property type="entry name" value="SHIKIMATE DEHYDROGENASE"/>
    <property type="match status" value="1"/>
</dbReference>
<feature type="binding site" evidence="9">
    <location>
        <position position="265"/>
    </location>
    <ligand>
        <name>shikimate</name>
        <dbReference type="ChEBI" id="CHEBI:36208"/>
    </ligand>
</feature>
<evidence type="ECO:0000256" key="7">
    <source>
        <dbReference type="ARBA" id="ARBA00052329"/>
    </source>
</evidence>
<feature type="binding site" evidence="9">
    <location>
        <position position="236"/>
    </location>
    <ligand>
        <name>shikimate</name>
        <dbReference type="ChEBI" id="CHEBI:36208"/>
    </ligand>
</feature>
<evidence type="ECO:0000256" key="5">
    <source>
        <dbReference type="ARBA" id="ARBA00023141"/>
    </source>
</evidence>
<keyword evidence="3 9" id="KW-0521">NADP</keyword>
<dbReference type="SUPFAM" id="SSF51735">
    <property type="entry name" value="NAD(P)-binding Rossmann-fold domains"/>
    <property type="match status" value="1"/>
</dbReference>
<sequence>MERIDGHTGLFGIFATPIKHSLSPKMHNNAFAKLGLNDVYLAFEVGQDQLANAVQSMRTLHMRGANISMPNKQAIVPLLDKLSPAAQLTGTVNTVVNDHGVLTGHITDGTGFMQALRDEGLNILGAKMVLAGAGGAGTAIAIQAALDGVGEIAIFNRRSGAKWSQACKNVELINHHTKCHATLHALEDQSDFKQELASADIYCDTTSLGMKPHENESVVNDPTWFHQQMIVFDAVYAPRETKLLKVAKQAGVAHRLNGIGMIIEQGAEAFQLWTGKQMPVDYIRHLLFEDDQVAKNKN</sequence>
<dbReference type="NCBIfam" id="NF001313">
    <property type="entry name" value="PRK00258.2-1"/>
    <property type="match status" value="1"/>
</dbReference>
<evidence type="ECO:0000256" key="1">
    <source>
        <dbReference type="ARBA" id="ARBA00004871"/>
    </source>
</evidence>
<gene>
    <name evidence="9" type="primary">aroE</name>
    <name evidence="12" type="ORF">FD27_GL001376</name>
</gene>
<organism evidence="12 13">
    <name type="scientific">Limosilactobacillus frumenti DSM 13145</name>
    <dbReference type="NCBI Taxonomy" id="1423746"/>
    <lineage>
        <taxon>Bacteria</taxon>
        <taxon>Bacillati</taxon>
        <taxon>Bacillota</taxon>
        <taxon>Bacilli</taxon>
        <taxon>Lactobacillales</taxon>
        <taxon>Lactobacillaceae</taxon>
        <taxon>Limosilactobacillus</taxon>
    </lineage>
</organism>
<dbReference type="GO" id="GO:0009073">
    <property type="term" value="P:aromatic amino acid family biosynthetic process"/>
    <property type="evidence" value="ECO:0007669"/>
    <property type="project" value="UniProtKB-KW"/>
</dbReference>
<accession>A0A0R1P0Z3</accession>
<dbReference type="OrthoDB" id="9792692at2"/>
<protein>
    <recommendedName>
        <fullName evidence="9">Shikimate dehydrogenase (NADP(+))</fullName>
        <shortName evidence="9">SDH</shortName>
        <ecNumber evidence="9">1.1.1.25</ecNumber>
    </recommendedName>
</protein>
<keyword evidence="13" id="KW-1185">Reference proteome</keyword>
<dbReference type="Gene3D" id="3.40.50.10860">
    <property type="entry name" value="Leucine Dehydrogenase, chain A, domain 1"/>
    <property type="match status" value="1"/>
</dbReference>
<dbReference type="EMBL" id="AZER01000025">
    <property type="protein sequence ID" value="KRL25990.1"/>
    <property type="molecule type" value="Genomic_DNA"/>
</dbReference>
<dbReference type="SUPFAM" id="SSF53223">
    <property type="entry name" value="Aminoacid dehydrogenase-like, N-terminal domain"/>
    <property type="match status" value="1"/>
</dbReference>
<dbReference type="GO" id="GO:0008652">
    <property type="term" value="P:amino acid biosynthetic process"/>
    <property type="evidence" value="ECO:0007669"/>
    <property type="project" value="UniProtKB-KW"/>
</dbReference>
<evidence type="ECO:0000313" key="12">
    <source>
        <dbReference type="EMBL" id="KRL25990.1"/>
    </source>
</evidence>
<feature type="binding site" evidence="9">
    <location>
        <position position="68"/>
    </location>
    <ligand>
        <name>shikimate</name>
        <dbReference type="ChEBI" id="CHEBI:36208"/>
    </ligand>
</feature>
<feature type="binding site" evidence="9">
    <location>
        <position position="258"/>
    </location>
    <ligand>
        <name>NADP(+)</name>
        <dbReference type="ChEBI" id="CHEBI:58349"/>
    </ligand>
</feature>
<dbReference type="InterPro" id="IPR013708">
    <property type="entry name" value="Shikimate_DH-bd_N"/>
</dbReference>
<comment type="pathway">
    <text evidence="1 9">Metabolic intermediate biosynthesis; chorismate biosynthesis; chorismate from D-erythrose 4-phosphate and phosphoenolpyruvate: step 4/7.</text>
</comment>
<evidence type="ECO:0000259" key="11">
    <source>
        <dbReference type="Pfam" id="PF18317"/>
    </source>
</evidence>
<comment type="function">
    <text evidence="9">Involved in the biosynthesis of the chorismate, which leads to the biosynthesis of aromatic amino acids. Catalyzes the reversible NADPH linked reduction of 3-dehydroshikimate (DHSA) to yield shikimate (SA).</text>
</comment>
<dbReference type="FunFam" id="3.40.50.10860:FF:000004">
    <property type="entry name" value="Quinate/shikimate dehydrogenase"/>
    <property type="match status" value="1"/>
</dbReference>
<dbReference type="PATRIC" id="fig|1423746.3.peg.1405"/>
<dbReference type="EC" id="1.1.1.25" evidence="9"/>
<feature type="binding site" evidence="9">
    <location>
        <position position="108"/>
    </location>
    <ligand>
        <name>shikimate</name>
        <dbReference type="ChEBI" id="CHEBI:36208"/>
    </ligand>
</feature>
<feature type="binding site" evidence="9">
    <location>
        <position position="93"/>
    </location>
    <ligand>
        <name>shikimate</name>
        <dbReference type="ChEBI" id="CHEBI:36208"/>
    </ligand>
</feature>
<evidence type="ECO:0000256" key="6">
    <source>
        <dbReference type="ARBA" id="ARBA00051639"/>
    </source>
</evidence>
<dbReference type="NCBIfam" id="TIGR00507">
    <property type="entry name" value="aroE"/>
    <property type="match status" value="1"/>
</dbReference>
<dbReference type="STRING" id="1423746.FD27_GL001376"/>
<evidence type="ECO:0000256" key="3">
    <source>
        <dbReference type="ARBA" id="ARBA00022857"/>
    </source>
</evidence>
<feature type="domain" description="Shikimate dehydrogenase substrate binding N-terminal" evidence="10">
    <location>
        <begin position="13"/>
        <end position="95"/>
    </location>
</feature>
<evidence type="ECO:0000259" key="10">
    <source>
        <dbReference type="Pfam" id="PF08501"/>
    </source>
</evidence>
<dbReference type="PANTHER" id="PTHR21089:SF1">
    <property type="entry name" value="BIFUNCTIONAL 3-DEHYDROQUINATE DEHYDRATASE_SHIKIMATE DEHYDROGENASE, CHLOROPLASTIC"/>
    <property type="match status" value="1"/>
</dbReference>
<dbReference type="GO" id="GO:0019632">
    <property type="term" value="P:shikimate metabolic process"/>
    <property type="evidence" value="ECO:0007669"/>
    <property type="project" value="InterPro"/>
</dbReference>
<dbReference type="UniPathway" id="UPA00053">
    <property type="reaction ID" value="UER00087"/>
</dbReference>
<evidence type="ECO:0000313" key="13">
    <source>
        <dbReference type="Proteomes" id="UP000051445"/>
    </source>
</evidence>
<feature type="binding site" evidence="9">
    <location>
        <begin position="132"/>
        <end position="136"/>
    </location>
    <ligand>
        <name>NADP(+)</name>
        <dbReference type="ChEBI" id="CHEBI:58349"/>
    </ligand>
</feature>
<dbReference type="FunFam" id="3.40.50.720:FF:000086">
    <property type="entry name" value="Quinate/shikimate dehydrogenase"/>
    <property type="match status" value="1"/>
</dbReference>
<comment type="caution">
    <text evidence="9">Lacks conserved residue(s) required for the propagation of feature annotation.</text>
</comment>
<comment type="catalytic activity">
    <reaction evidence="7">
        <text>shikimate + NAD(+) = 3-dehydroshikimate + NADH + H(+)</text>
        <dbReference type="Rhea" id="RHEA:17741"/>
        <dbReference type="ChEBI" id="CHEBI:15378"/>
        <dbReference type="ChEBI" id="CHEBI:16630"/>
        <dbReference type="ChEBI" id="CHEBI:36208"/>
        <dbReference type="ChEBI" id="CHEBI:57540"/>
        <dbReference type="ChEBI" id="CHEBI:57945"/>
    </reaction>
</comment>
<dbReference type="GO" id="GO:0052734">
    <property type="term" value="F:shikimate 3-dehydrogenase (NAD+) activity"/>
    <property type="evidence" value="ECO:0007669"/>
    <property type="project" value="RHEA"/>
</dbReference>
<feature type="binding site" evidence="9">
    <location>
        <position position="234"/>
    </location>
    <ligand>
        <name>NADP(+)</name>
        <dbReference type="ChEBI" id="CHEBI:58349"/>
    </ligand>
</feature>
<dbReference type="InterPro" id="IPR011342">
    <property type="entry name" value="Shikimate_DH"/>
</dbReference>
<dbReference type="GO" id="GO:0004764">
    <property type="term" value="F:shikimate 3-dehydrogenase (NADP+) activity"/>
    <property type="evidence" value="ECO:0007669"/>
    <property type="project" value="UniProtKB-UniRule"/>
</dbReference>
<comment type="pathway">
    <text evidence="8">Aromatic compound metabolism; 3,4-dihydroxybenzoate biosynthesis; 3-dehydroquinate from D-quinate (NAD(+) route).</text>
</comment>
<name>A0A0R1P0Z3_9LACO</name>
<dbReference type="RefSeq" id="WP_057752449.1">
    <property type="nucleotide sequence ID" value="NZ_AZER01000025.1"/>
</dbReference>
<evidence type="ECO:0000256" key="8">
    <source>
        <dbReference type="ARBA" id="ARBA00060613"/>
    </source>
</evidence>
<reference evidence="12 13" key="1">
    <citation type="journal article" date="2015" name="Genome Announc.">
        <title>Expanding the biotechnology potential of lactobacilli through comparative genomics of 213 strains and associated genera.</title>
        <authorList>
            <person name="Sun Z."/>
            <person name="Harris H.M."/>
            <person name="McCann A."/>
            <person name="Guo C."/>
            <person name="Argimon S."/>
            <person name="Zhang W."/>
            <person name="Yang X."/>
            <person name="Jeffery I.B."/>
            <person name="Cooney J.C."/>
            <person name="Kagawa T.F."/>
            <person name="Liu W."/>
            <person name="Song Y."/>
            <person name="Salvetti E."/>
            <person name="Wrobel A."/>
            <person name="Rasinkangas P."/>
            <person name="Parkhill J."/>
            <person name="Rea M.C."/>
            <person name="O'Sullivan O."/>
            <person name="Ritari J."/>
            <person name="Douillard F.P."/>
            <person name="Paul Ross R."/>
            <person name="Yang R."/>
            <person name="Briner A.E."/>
            <person name="Felis G.E."/>
            <person name="de Vos W.M."/>
            <person name="Barrangou R."/>
            <person name="Klaenhammer T.R."/>
            <person name="Caufield P.W."/>
            <person name="Cui Y."/>
            <person name="Zhang H."/>
            <person name="O'Toole P.W."/>
        </authorList>
    </citation>
    <scope>NUCLEOTIDE SEQUENCE [LARGE SCALE GENOMIC DNA]</scope>
    <source>
        <strain evidence="12 13">DSM 13145</strain>
    </source>
</reference>
<dbReference type="Pfam" id="PF18317">
    <property type="entry name" value="SDH_C"/>
    <property type="match status" value="1"/>
</dbReference>
<keyword evidence="4 9" id="KW-0560">Oxidoreductase</keyword>
<evidence type="ECO:0000256" key="4">
    <source>
        <dbReference type="ARBA" id="ARBA00023002"/>
    </source>
</evidence>
<dbReference type="GO" id="GO:0009423">
    <property type="term" value="P:chorismate biosynthetic process"/>
    <property type="evidence" value="ECO:0007669"/>
    <property type="project" value="UniProtKB-UniRule"/>
</dbReference>